<dbReference type="PROSITE" id="PS00018">
    <property type="entry name" value="EF_HAND_1"/>
    <property type="match status" value="4"/>
</dbReference>
<keyword evidence="4" id="KW-0472">Membrane</keyword>
<gene>
    <name evidence="6" type="primary">cal-1</name>
    <name evidence="6" type="ORF">T12_8015</name>
</gene>
<feature type="transmembrane region" description="Helical" evidence="4">
    <location>
        <begin position="210"/>
        <end position="232"/>
    </location>
</feature>
<dbReference type="FunFam" id="1.10.238.10:FF:000251">
    <property type="entry name" value="Calmodulin-related protein 97A"/>
    <property type="match status" value="1"/>
</dbReference>
<dbReference type="InterPro" id="IPR018247">
    <property type="entry name" value="EF_Hand_1_Ca_BS"/>
</dbReference>
<dbReference type="InterPro" id="IPR050145">
    <property type="entry name" value="Centrin_CML-like"/>
</dbReference>
<comment type="caution">
    <text evidence="6">The sequence shown here is derived from an EMBL/GenBank/DDBJ whole genome shotgun (WGS) entry which is preliminary data.</text>
</comment>
<keyword evidence="3" id="KW-0106">Calcium</keyword>
<feature type="domain" description="EF-hand" evidence="5">
    <location>
        <begin position="256"/>
        <end position="291"/>
    </location>
</feature>
<evidence type="ECO:0000256" key="1">
    <source>
        <dbReference type="ARBA" id="ARBA00022723"/>
    </source>
</evidence>
<evidence type="ECO:0000256" key="4">
    <source>
        <dbReference type="SAM" id="Phobius"/>
    </source>
</evidence>
<evidence type="ECO:0000259" key="5">
    <source>
        <dbReference type="PROSITE" id="PS50222"/>
    </source>
</evidence>
<dbReference type="AlphaFoldDB" id="A0A0V1A8W7"/>
<dbReference type="Proteomes" id="UP000054783">
    <property type="component" value="Unassembled WGS sequence"/>
</dbReference>
<keyword evidence="7" id="KW-1185">Reference proteome</keyword>
<name>A0A0V1A8W7_9BILA</name>
<feature type="domain" description="EF-hand" evidence="5">
    <location>
        <begin position="292"/>
        <end position="327"/>
    </location>
</feature>
<dbReference type="SMART" id="SM00054">
    <property type="entry name" value="EFh"/>
    <property type="match status" value="4"/>
</dbReference>
<evidence type="ECO:0000256" key="3">
    <source>
        <dbReference type="ARBA" id="ARBA00022837"/>
    </source>
</evidence>
<dbReference type="EMBL" id="JYDQ01000018">
    <property type="protein sequence ID" value="KRY21287.1"/>
    <property type="molecule type" value="Genomic_DNA"/>
</dbReference>
<dbReference type="SUPFAM" id="SSF47473">
    <property type="entry name" value="EF-hand"/>
    <property type="match status" value="1"/>
</dbReference>
<keyword evidence="1" id="KW-0479">Metal-binding</keyword>
<keyword evidence="4" id="KW-1133">Transmembrane helix</keyword>
<sequence>MQLALQDKVPSVIGRWCKYTGLINGETISDSTSERIDQKTKIKHYNNCMNTQQHCAYRWCKDHRYTRFVSVVNSSTQRSTHFGQLINSRAVWWLSDVTKARLVHKISFVVSTKTSGLPNRLTNQPTNRSTNQPIIMQPIDQPTRTFSLILSHSLPVCFSPTLLYSFSPCNLFVYYSSFTPTNTHTHTHTHTHTTYTNEEDEIGGISICPAYIAAALRLSCFSLSMLVLFYMTRKKRMNRFRKPNAIPPEFENITEDELQEFREAFRLFDKDGNGTITTKELGIAMRSLGQNPTEQELLDMINEVDIDGSGTIEFAEFCQMMKRMNKENDSEMIREAFRVFDRDGNGFITAQEFRYFMTHMGEQFTDEEVDEIIREVDIDGDGQINYEEFVQMMTRK</sequence>
<evidence type="ECO:0000313" key="7">
    <source>
        <dbReference type="Proteomes" id="UP000054783"/>
    </source>
</evidence>
<organism evidence="6 7">
    <name type="scientific">Trichinella patagoniensis</name>
    <dbReference type="NCBI Taxonomy" id="990121"/>
    <lineage>
        <taxon>Eukaryota</taxon>
        <taxon>Metazoa</taxon>
        <taxon>Ecdysozoa</taxon>
        <taxon>Nematoda</taxon>
        <taxon>Enoplea</taxon>
        <taxon>Dorylaimia</taxon>
        <taxon>Trichinellida</taxon>
        <taxon>Trichinellidae</taxon>
        <taxon>Trichinella</taxon>
    </lineage>
</organism>
<feature type="domain" description="EF-hand" evidence="5">
    <location>
        <begin position="328"/>
        <end position="363"/>
    </location>
</feature>
<reference evidence="6 7" key="1">
    <citation type="submission" date="2015-01" db="EMBL/GenBank/DDBJ databases">
        <title>Evolution of Trichinella species and genotypes.</title>
        <authorList>
            <person name="Korhonen P.K."/>
            <person name="Edoardo P."/>
            <person name="Giuseppe L.R."/>
            <person name="Gasser R.B."/>
        </authorList>
    </citation>
    <scope>NUCLEOTIDE SEQUENCE [LARGE SCALE GENOMIC DNA]</scope>
    <source>
        <strain evidence="6">ISS2496</strain>
    </source>
</reference>
<dbReference type="FunFam" id="1.10.238.10:FF:000238">
    <property type="entry name" value="CALmodulin related genes"/>
    <property type="match status" value="1"/>
</dbReference>
<proteinExistence type="predicted"/>
<feature type="domain" description="EF-hand" evidence="5">
    <location>
        <begin position="364"/>
        <end position="396"/>
    </location>
</feature>
<protein>
    <submittedName>
        <fullName evidence="6">Calmodulin-like protein</fullName>
    </submittedName>
</protein>
<dbReference type="CDD" id="cd00051">
    <property type="entry name" value="EFh"/>
    <property type="match status" value="2"/>
</dbReference>
<evidence type="ECO:0000256" key="2">
    <source>
        <dbReference type="ARBA" id="ARBA00022737"/>
    </source>
</evidence>
<dbReference type="PROSITE" id="PS50222">
    <property type="entry name" value="EF_HAND_2"/>
    <property type="match status" value="4"/>
</dbReference>
<dbReference type="Pfam" id="PF13499">
    <property type="entry name" value="EF-hand_7"/>
    <property type="match status" value="2"/>
</dbReference>
<dbReference type="PANTHER" id="PTHR23050">
    <property type="entry name" value="CALCIUM BINDING PROTEIN"/>
    <property type="match status" value="1"/>
</dbReference>
<keyword evidence="2" id="KW-0677">Repeat</keyword>
<dbReference type="GO" id="GO:0005509">
    <property type="term" value="F:calcium ion binding"/>
    <property type="evidence" value="ECO:0007669"/>
    <property type="project" value="InterPro"/>
</dbReference>
<dbReference type="Gene3D" id="1.10.238.10">
    <property type="entry name" value="EF-hand"/>
    <property type="match status" value="2"/>
</dbReference>
<dbReference type="InterPro" id="IPR002048">
    <property type="entry name" value="EF_hand_dom"/>
</dbReference>
<dbReference type="InterPro" id="IPR011992">
    <property type="entry name" value="EF-hand-dom_pair"/>
</dbReference>
<evidence type="ECO:0000313" key="6">
    <source>
        <dbReference type="EMBL" id="KRY21287.1"/>
    </source>
</evidence>
<keyword evidence="4" id="KW-0812">Transmembrane</keyword>
<accession>A0A0V1A8W7</accession>
<dbReference type="STRING" id="990121.A0A0V1A8W7"/>